<accession>A0A916X371</accession>
<evidence type="ECO:0000313" key="8">
    <source>
        <dbReference type="EMBL" id="GGB90659.1"/>
    </source>
</evidence>
<feature type="compositionally biased region" description="Basic and acidic residues" evidence="5">
    <location>
        <begin position="113"/>
        <end position="124"/>
    </location>
</feature>
<keyword evidence="3 6" id="KW-1133">Transmembrane helix</keyword>
<keyword evidence="4 6" id="KW-0472">Membrane</keyword>
<comment type="caution">
    <text evidence="8">The sequence shown here is derived from an EMBL/GenBank/DDBJ whole genome shotgun (WGS) entry which is preliminary data.</text>
</comment>
<name>A0A916X371_9SPHN</name>
<dbReference type="SUPFAM" id="SSF74653">
    <property type="entry name" value="TolA/TonB C-terminal domain"/>
    <property type="match status" value="1"/>
</dbReference>
<gene>
    <name evidence="8" type="ORF">GCM10011494_06270</name>
</gene>
<protein>
    <recommendedName>
        <fullName evidence="7">TonB C-terminal domain-containing protein</fullName>
    </recommendedName>
</protein>
<dbReference type="Pfam" id="PF03544">
    <property type="entry name" value="TonB_C"/>
    <property type="match status" value="1"/>
</dbReference>
<dbReference type="GO" id="GO:0016020">
    <property type="term" value="C:membrane"/>
    <property type="evidence" value="ECO:0007669"/>
    <property type="project" value="UniProtKB-SubCell"/>
</dbReference>
<evidence type="ECO:0000256" key="6">
    <source>
        <dbReference type="SAM" id="Phobius"/>
    </source>
</evidence>
<feature type="compositionally biased region" description="Pro residues" evidence="5">
    <location>
        <begin position="62"/>
        <end position="72"/>
    </location>
</feature>
<proteinExistence type="predicted"/>
<reference evidence="8" key="1">
    <citation type="journal article" date="2014" name="Int. J. Syst. Evol. Microbiol.">
        <title>Complete genome sequence of Corynebacterium casei LMG S-19264T (=DSM 44701T), isolated from a smear-ripened cheese.</title>
        <authorList>
            <consortium name="US DOE Joint Genome Institute (JGI-PGF)"/>
            <person name="Walter F."/>
            <person name="Albersmeier A."/>
            <person name="Kalinowski J."/>
            <person name="Ruckert C."/>
        </authorList>
    </citation>
    <scope>NUCLEOTIDE SEQUENCE</scope>
    <source>
        <strain evidence="8">CGMCC 1.15095</strain>
    </source>
</reference>
<evidence type="ECO:0000313" key="9">
    <source>
        <dbReference type="Proteomes" id="UP000608154"/>
    </source>
</evidence>
<organism evidence="8 9">
    <name type="scientific">Novosphingobium endophyticum</name>
    <dbReference type="NCBI Taxonomy" id="1955250"/>
    <lineage>
        <taxon>Bacteria</taxon>
        <taxon>Pseudomonadati</taxon>
        <taxon>Pseudomonadota</taxon>
        <taxon>Alphaproteobacteria</taxon>
        <taxon>Sphingomonadales</taxon>
        <taxon>Sphingomonadaceae</taxon>
        <taxon>Novosphingobium</taxon>
    </lineage>
</organism>
<evidence type="ECO:0000256" key="1">
    <source>
        <dbReference type="ARBA" id="ARBA00004167"/>
    </source>
</evidence>
<dbReference type="Gene3D" id="3.30.1150.10">
    <property type="match status" value="1"/>
</dbReference>
<dbReference type="Proteomes" id="UP000608154">
    <property type="component" value="Unassembled WGS sequence"/>
</dbReference>
<dbReference type="NCBIfam" id="TIGR01352">
    <property type="entry name" value="tonB_Cterm"/>
    <property type="match status" value="1"/>
</dbReference>
<comment type="subcellular location">
    <subcellularLocation>
        <location evidence="1">Membrane</location>
        <topology evidence="1">Single-pass membrane protein</topology>
    </subcellularLocation>
</comment>
<dbReference type="RefSeq" id="WP_188768323.1">
    <property type="nucleotide sequence ID" value="NZ_BMHK01000003.1"/>
</dbReference>
<dbReference type="EMBL" id="BMHK01000003">
    <property type="protein sequence ID" value="GGB90659.1"/>
    <property type="molecule type" value="Genomic_DNA"/>
</dbReference>
<dbReference type="GO" id="GO:0055085">
    <property type="term" value="P:transmembrane transport"/>
    <property type="evidence" value="ECO:0007669"/>
    <property type="project" value="InterPro"/>
</dbReference>
<feature type="compositionally biased region" description="Gly residues" evidence="5">
    <location>
        <begin position="126"/>
        <end position="151"/>
    </location>
</feature>
<evidence type="ECO:0000256" key="5">
    <source>
        <dbReference type="SAM" id="MobiDB-lite"/>
    </source>
</evidence>
<evidence type="ECO:0000259" key="7">
    <source>
        <dbReference type="Pfam" id="PF03544"/>
    </source>
</evidence>
<feature type="transmembrane region" description="Helical" evidence="6">
    <location>
        <begin position="12"/>
        <end position="35"/>
    </location>
</feature>
<evidence type="ECO:0000256" key="4">
    <source>
        <dbReference type="ARBA" id="ARBA00023136"/>
    </source>
</evidence>
<keyword evidence="2 6" id="KW-0812">Transmembrane</keyword>
<evidence type="ECO:0000256" key="2">
    <source>
        <dbReference type="ARBA" id="ARBA00022692"/>
    </source>
</evidence>
<feature type="domain" description="TonB C-terminal" evidence="7">
    <location>
        <begin position="165"/>
        <end position="232"/>
    </location>
</feature>
<feature type="compositionally biased region" description="Low complexity" evidence="5">
    <location>
        <begin position="73"/>
        <end position="83"/>
    </location>
</feature>
<sequence>MTKADLKPARRTRLGVIALVAGLHVVLIALLVRAFTPQFASSVVRDLTQAFTVSVETSAPSEPAPSPSPAAAPPQEEGAAAPPGRKATPRDTSAPEAAIALRPTQAPPVAGKGPDDASGAREEGEGSGAGGEGRGTGSGASGSGQDGGGGASPPVKIAGDINSARDYPRESRDLRIGTEVIVALTVGTDGRVRGCRIVKPSPDPRAGEITCRLATKRFRFRPARDASGRPVEGVFGWRQRWFYREPVVTRSGEAMIARKS</sequence>
<feature type="region of interest" description="Disordered" evidence="5">
    <location>
        <begin position="58"/>
        <end position="162"/>
    </location>
</feature>
<evidence type="ECO:0000256" key="3">
    <source>
        <dbReference type="ARBA" id="ARBA00022989"/>
    </source>
</evidence>
<dbReference type="InterPro" id="IPR006260">
    <property type="entry name" value="TonB/TolA_C"/>
</dbReference>
<dbReference type="AlphaFoldDB" id="A0A916X371"/>
<dbReference type="InterPro" id="IPR037682">
    <property type="entry name" value="TonB_C"/>
</dbReference>
<reference evidence="8" key="2">
    <citation type="submission" date="2020-09" db="EMBL/GenBank/DDBJ databases">
        <authorList>
            <person name="Sun Q."/>
            <person name="Zhou Y."/>
        </authorList>
    </citation>
    <scope>NUCLEOTIDE SEQUENCE</scope>
    <source>
        <strain evidence="8">CGMCC 1.15095</strain>
    </source>
</reference>
<keyword evidence="9" id="KW-1185">Reference proteome</keyword>